<gene>
    <name evidence="4" type="ORF">GO485_20000</name>
    <name evidence="5" type="ORF">IP92_00017</name>
</gene>
<dbReference type="Proteomes" id="UP000437862">
    <property type="component" value="Chromosome"/>
</dbReference>
<feature type="domain" description="Bacterial Ig-like" evidence="3">
    <location>
        <begin position="136"/>
        <end position="235"/>
    </location>
</feature>
<evidence type="ECO:0000313" key="5">
    <source>
        <dbReference type="EMBL" id="TWI51035.1"/>
    </source>
</evidence>
<evidence type="ECO:0000259" key="3">
    <source>
        <dbReference type="Pfam" id="PF19078"/>
    </source>
</evidence>
<evidence type="ECO:0000313" key="6">
    <source>
        <dbReference type="Proteomes" id="UP000315112"/>
    </source>
</evidence>
<dbReference type="Proteomes" id="UP000315112">
    <property type="component" value="Unassembled WGS sequence"/>
</dbReference>
<dbReference type="InterPro" id="IPR032812">
    <property type="entry name" value="SbsA_Ig"/>
</dbReference>
<sequence length="926" mass="94739">MPTDKTRPLLTSATPADDSGAVAVGADIVLTFSEAVKAGSGKIFVSNGATQTYLGADGQLHTRIVNATDTRAIDIADTSQVTIAGNKLTLNLAADLRGGTGYSVIMEGGVVTDLAGNSYAGLTDGTRLNFVTHASDQIKPTVAALTLSDYYLETGEHATLTLTMSERVTGITAADFDVVGAWIDGPLTSADGITWTATVVPNTDQTGDGRITFHAGHAVDMAGNQATGTTTSLEFGIHTPNGLSFRLSEDTGAYDDDFVTNVATGQQIEISYELALAAGDRVQVSLDGTHYTDANLVASDGGSFWTLSGVDLPGASGTITVRVLDVTGAVKTSLSRDYTVDTTASAPSAESATVTLDAASNSGSTYDTVTNATTPWVAVHLAGAAGYHVGDVIEVWEDGAEGSPAGRTVLQATDFDAAGNLLSTSVKVLVDGSLLGGTEGTHDLKARVTDAAGNGSYGSALLHLQIDTTGPALVDSAPDEGEVVSGVLPTITLRFSEDVEINAQTTFVLASDKGDRQEFVGEQVGALSYDAATHTLTVTLDHAKLDGGAHYSFTTSNNLYDEAGNLGWYAEHALLEFTTQADGTIVPVTPTLALRADTASRSGGADEARDGITNDRQIDVAGLQAGGSWEYSIDGGSTWQDGDGGAILLPNASASYAAGKILVKQYDAPGQTGHVSAIGSMDAVTIDVTKPQSAIDYKSFDFFGIGSAISFYGSIARAGAGDDIVEYTVDGGATWQRAASNGSAVIDIANANVPRGGAIGVQVSDIAGNLATNVTGASSVYVGDGYGGTFTVTAGTALFAQRGDDTIQIGGTGFALIDGGTGNDTLRFTSGLDMRLDAYTSKLANIEIIDLNAGTGTASTLRLTKDAIEHVTAAHTLTVTGDASDKVVFIEDGWSLAGTSGGYANWVNDGVTVLVGVNVVAGSLTT</sequence>
<name>A0A562Q2W5_9BURK</name>
<keyword evidence="1" id="KW-0732">Signal</keyword>
<dbReference type="InterPro" id="IPR013783">
    <property type="entry name" value="Ig-like_fold"/>
</dbReference>
<protein>
    <submittedName>
        <fullName evidence="5">Ig-like domain-containing protein</fullName>
    </submittedName>
</protein>
<dbReference type="AlphaFoldDB" id="A0A562Q2W5"/>
<feature type="domain" description="SbsA Ig-like" evidence="2">
    <location>
        <begin position="4"/>
        <end position="132"/>
    </location>
</feature>
<dbReference type="EMBL" id="CP046904">
    <property type="protein sequence ID" value="QGZ41111.1"/>
    <property type="molecule type" value="Genomic_DNA"/>
</dbReference>
<keyword evidence="7" id="KW-1185">Reference proteome</keyword>
<reference evidence="4 7" key="3">
    <citation type="submission" date="2019-12" db="EMBL/GenBank/DDBJ databases">
        <title>Draft Genome Sequences of Six Type Strains of the Genus Massilia.</title>
        <authorList>
            <person name="Miess H."/>
            <person name="Frediansyah A."/>
            <person name="Goeker M."/>
            <person name="Gross H."/>
        </authorList>
    </citation>
    <scope>NUCLEOTIDE SEQUENCE [LARGE SCALE GENOMIC DNA]</scope>
    <source>
        <strain evidence="4 7">DSM 26639</strain>
    </source>
</reference>
<dbReference type="Gene3D" id="2.60.40.10">
    <property type="entry name" value="Immunoglobulins"/>
    <property type="match status" value="2"/>
</dbReference>
<evidence type="ECO:0000313" key="7">
    <source>
        <dbReference type="Proteomes" id="UP000437862"/>
    </source>
</evidence>
<dbReference type="InterPro" id="IPR011049">
    <property type="entry name" value="Serralysin-like_metalloprot_C"/>
</dbReference>
<evidence type="ECO:0000313" key="4">
    <source>
        <dbReference type="EMBL" id="QGZ41111.1"/>
    </source>
</evidence>
<reference evidence="5 6" key="1">
    <citation type="journal article" date="2015" name="Stand. Genomic Sci.">
        <title>Genomic Encyclopedia of Bacterial and Archaeal Type Strains, Phase III: the genomes of soil and plant-associated and newly described type strains.</title>
        <authorList>
            <person name="Whitman W.B."/>
            <person name="Woyke T."/>
            <person name="Klenk H.P."/>
            <person name="Zhou Y."/>
            <person name="Lilburn T.G."/>
            <person name="Beck B.J."/>
            <person name="De Vos P."/>
            <person name="Vandamme P."/>
            <person name="Eisen J.A."/>
            <person name="Garrity G."/>
            <person name="Hugenholtz P."/>
            <person name="Kyrpides N.C."/>
        </authorList>
    </citation>
    <scope>NUCLEOTIDE SEQUENCE [LARGE SCALE GENOMIC DNA]</scope>
    <source>
        <strain evidence="5 6">CGMCC 1.10685</strain>
    </source>
</reference>
<dbReference type="OrthoDB" id="8730513at2"/>
<dbReference type="Pfam" id="PF19078">
    <property type="entry name" value="Big_12"/>
    <property type="match status" value="1"/>
</dbReference>
<dbReference type="SUPFAM" id="SSF51120">
    <property type="entry name" value="beta-Roll"/>
    <property type="match status" value="1"/>
</dbReference>
<feature type="domain" description="SbsA Ig-like" evidence="2">
    <location>
        <begin position="467"/>
        <end position="579"/>
    </location>
</feature>
<organism evidence="5 6">
    <name type="scientific">Pseudoduganella flava</name>
    <dbReference type="NCBI Taxonomy" id="871742"/>
    <lineage>
        <taxon>Bacteria</taxon>
        <taxon>Pseudomonadati</taxon>
        <taxon>Pseudomonadota</taxon>
        <taxon>Betaproteobacteria</taxon>
        <taxon>Burkholderiales</taxon>
        <taxon>Oxalobacteraceae</taxon>
        <taxon>Telluria group</taxon>
        <taxon>Pseudoduganella</taxon>
    </lineage>
</organism>
<dbReference type="RefSeq" id="WP_145872503.1">
    <property type="nucleotide sequence ID" value="NZ_CP046904.1"/>
</dbReference>
<dbReference type="Gene3D" id="2.60.40.1220">
    <property type="match status" value="1"/>
</dbReference>
<proteinExistence type="predicted"/>
<accession>A0A562Q2W5</accession>
<dbReference type="Pfam" id="PF13205">
    <property type="entry name" value="Big_5"/>
    <property type="match status" value="2"/>
</dbReference>
<reference evidence="5" key="2">
    <citation type="submission" date="2019-07" db="EMBL/GenBank/DDBJ databases">
        <authorList>
            <person name="Whitman W."/>
            <person name="Huntemann M."/>
            <person name="Clum A."/>
            <person name="Pillay M."/>
            <person name="Palaniappan K."/>
            <person name="Varghese N."/>
            <person name="Mikhailova N."/>
            <person name="Stamatis D."/>
            <person name="Reddy T."/>
            <person name="Daum C."/>
            <person name="Shapiro N."/>
            <person name="Ivanova N."/>
            <person name="Kyrpides N."/>
            <person name="Woyke T."/>
        </authorList>
    </citation>
    <scope>NUCLEOTIDE SEQUENCE</scope>
    <source>
        <strain evidence="5">CGMCC 1.10685</strain>
    </source>
</reference>
<dbReference type="InterPro" id="IPR014755">
    <property type="entry name" value="Cu-Rt/internalin_Ig-like"/>
</dbReference>
<dbReference type="InterPro" id="IPR044048">
    <property type="entry name" value="Big_12"/>
</dbReference>
<evidence type="ECO:0000259" key="2">
    <source>
        <dbReference type="Pfam" id="PF13205"/>
    </source>
</evidence>
<dbReference type="EMBL" id="VLKW01000001">
    <property type="protein sequence ID" value="TWI51035.1"/>
    <property type="molecule type" value="Genomic_DNA"/>
</dbReference>
<evidence type="ECO:0000256" key="1">
    <source>
        <dbReference type="ARBA" id="ARBA00022729"/>
    </source>
</evidence>